<dbReference type="EMBL" id="JAKELL010000090">
    <property type="protein sequence ID" value="KAH8983308.1"/>
    <property type="molecule type" value="Genomic_DNA"/>
</dbReference>
<protein>
    <submittedName>
        <fullName evidence="2">Uncharacterized protein</fullName>
    </submittedName>
</protein>
<evidence type="ECO:0000256" key="1">
    <source>
        <dbReference type="SAM" id="MobiDB-lite"/>
    </source>
</evidence>
<dbReference type="AlphaFoldDB" id="A0AAD4L9F7"/>
<name>A0AAD4L9F7_9AGAM</name>
<dbReference type="Proteomes" id="UP001201163">
    <property type="component" value="Unassembled WGS sequence"/>
</dbReference>
<proteinExistence type="predicted"/>
<evidence type="ECO:0000313" key="2">
    <source>
        <dbReference type="EMBL" id="KAH8983308.1"/>
    </source>
</evidence>
<sequence>MDEQFASIQATLASLTAPPSVPPPAKPSAQPTPKPMPPPRAPPKVSASVPKAPKPTPVPTPSPSYASAACKLVRPSLIMTRKHTDEMAPLAIRHSPSAVCAHLNTALATAHPEVTLSTARWTKNNLVVIAGPDTTAHHLTASSHFISDTLSTFLSTSADTPLPVSAKENESPPPAGPTPLKSARTHSHATTQSTSPCNWLDFPLGSSVPTVMPPAPQAAWS</sequence>
<comment type="caution">
    <text evidence="2">The sequence shown here is derived from an EMBL/GenBank/DDBJ whole genome shotgun (WGS) entry which is preliminary data.</text>
</comment>
<organism evidence="2 3">
    <name type="scientific">Lactarius akahatsu</name>
    <dbReference type="NCBI Taxonomy" id="416441"/>
    <lineage>
        <taxon>Eukaryota</taxon>
        <taxon>Fungi</taxon>
        <taxon>Dikarya</taxon>
        <taxon>Basidiomycota</taxon>
        <taxon>Agaricomycotina</taxon>
        <taxon>Agaricomycetes</taxon>
        <taxon>Russulales</taxon>
        <taxon>Russulaceae</taxon>
        <taxon>Lactarius</taxon>
    </lineage>
</organism>
<feature type="compositionally biased region" description="Polar residues" evidence="1">
    <location>
        <begin position="1"/>
        <end position="11"/>
    </location>
</feature>
<keyword evidence="3" id="KW-1185">Reference proteome</keyword>
<feature type="compositionally biased region" description="Pro residues" evidence="1">
    <location>
        <begin position="19"/>
        <end position="42"/>
    </location>
</feature>
<feature type="region of interest" description="Disordered" evidence="1">
    <location>
        <begin position="1"/>
        <end position="66"/>
    </location>
</feature>
<accession>A0AAD4L9F7</accession>
<evidence type="ECO:0000313" key="3">
    <source>
        <dbReference type="Proteomes" id="UP001201163"/>
    </source>
</evidence>
<feature type="region of interest" description="Disordered" evidence="1">
    <location>
        <begin position="161"/>
        <end position="198"/>
    </location>
</feature>
<gene>
    <name evidence="2" type="ORF">EDB92DRAFT_1819558</name>
</gene>
<feature type="compositionally biased region" description="Polar residues" evidence="1">
    <location>
        <begin position="188"/>
        <end position="197"/>
    </location>
</feature>
<reference evidence="2" key="1">
    <citation type="submission" date="2022-01" db="EMBL/GenBank/DDBJ databases">
        <title>Comparative genomics reveals a dynamic genome evolution in the ectomycorrhizal milk-cap (Lactarius) mushrooms.</title>
        <authorList>
            <consortium name="DOE Joint Genome Institute"/>
            <person name="Lebreton A."/>
            <person name="Tang N."/>
            <person name="Kuo A."/>
            <person name="LaButti K."/>
            <person name="Drula E."/>
            <person name="Barry K."/>
            <person name="Clum A."/>
            <person name="Lipzen A."/>
            <person name="Mousain D."/>
            <person name="Ng V."/>
            <person name="Wang R."/>
            <person name="Wang X."/>
            <person name="Dai Y."/>
            <person name="Henrissat B."/>
            <person name="Grigoriev I.V."/>
            <person name="Guerin-Laguette A."/>
            <person name="Yu F."/>
            <person name="Martin F.M."/>
        </authorList>
    </citation>
    <scope>NUCLEOTIDE SEQUENCE</scope>
    <source>
        <strain evidence="2">QP</strain>
    </source>
</reference>
<feature type="compositionally biased region" description="Pro residues" evidence="1">
    <location>
        <begin position="52"/>
        <end position="62"/>
    </location>
</feature>